<comment type="caution">
    <text evidence="2">The sequence shown here is derived from an EMBL/GenBank/DDBJ whole genome shotgun (WGS) entry which is preliminary data.</text>
</comment>
<name>A0A9P4LVA2_9PEZI</name>
<accession>A0A9P4LVA2</accession>
<feature type="region of interest" description="Disordered" evidence="1">
    <location>
        <begin position="107"/>
        <end position="140"/>
    </location>
</feature>
<sequence length="230" mass="23830">MFVWSKVAEDSVNERRQPGETHPQQKYPCKWHTLVSQRLHGHDGNQEPGEAASTVVEAAATFSASAAARGGGTSQSAQHQVAVAIGQRHTISKSHDRRAGGKAVGITSGNPGGAQAGAEDGAGVPSFSQTLGEAKEDDDGGGCREKSVFAGFSGSAALLMRCQCGDGAGRRVAQHTVCEADAHQSAWLAGLRAPGLRSIRCGGRTYLGGTAAVQADARQGDRLEEAVKEQ</sequence>
<feature type="compositionally biased region" description="Basic and acidic residues" evidence="1">
    <location>
        <begin position="7"/>
        <end position="19"/>
    </location>
</feature>
<evidence type="ECO:0000256" key="1">
    <source>
        <dbReference type="SAM" id="MobiDB-lite"/>
    </source>
</evidence>
<gene>
    <name evidence="2" type="ORF">K490DRAFT_60077</name>
</gene>
<organism evidence="2 3">
    <name type="scientific">Saccharata proteae CBS 121410</name>
    <dbReference type="NCBI Taxonomy" id="1314787"/>
    <lineage>
        <taxon>Eukaryota</taxon>
        <taxon>Fungi</taxon>
        <taxon>Dikarya</taxon>
        <taxon>Ascomycota</taxon>
        <taxon>Pezizomycotina</taxon>
        <taxon>Dothideomycetes</taxon>
        <taxon>Dothideomycetes incertae sedis</taxon>
        <taxon>Botryosphaeriales</taxon>
        <taxon>Saccharataceae</taxon>
        <taxon>Saccharata</taxon>
    </lineage>
</organism>
<feature type="region of interest" description="Disordered" evidence="1">
    <location>
        <begin position="1"/>
        <end position="26"/>
    </location>
</feature>
<proteinExistence type="predicted"/>
<keyword evidence="3" id="KW-1185">Reference proteome</keyword>
<dbReference type="Proteomes" id="UP000799776">
    <property type="component" value="Unassembled WGS sequence"/>
</dbReference>
<evidence type="ECO:0000313" key="2">
    <source>
        <dbReference type="EMBL" id="KAF2083896.1"/>
    </source>
</evidence>
<dbReference type="AlphaFoldDB" id="A0A9P4LVA2"/>
<dbReference type="EMBL" id="ML978752">
    <property type="protein sequence ID" value="KAF2083896.1"/>
    <property type="molecule type" value="Genomic_DNA"/>
</dbReference>
<reference evidence="2" key="1">
    <citation type="journal article" date="2020" name="Stud. Mycol.">
        <title>101 Dothideomycetes genomes: a test case for predicting lifestyles and emergence of pathogens.</title>
        <authorList>
            <person name="Haridas S."/>
            <person name="Albert R."/>
            <person name="Binder M."/>
            <person name="Bloem J."/>
            <person name="Labutti K."/>
            <person name="Salamov A."/>
            <person name="Andreopoulos B."/>
            <person name="Baker S."/>
            <person name="Barry K."/>
            <person name="Bills G."/>
            <person name="Bluhm B."/>
            <person name="Cannon C."/>
            <person name="Castanera R."/>
            <person name="Culley D."/>
            <person name="Daum C."/>
            <person name="Ezra D."/>
            <person name="Gonzalez J."/>
            <person name="Henrissat B."/>
            <person name="Kuo A."/>
            <person name="Liang C."/>
            <person name="Lipzen A."/>
            <person name="Lutzoni F."/>
            <person name="Magnuson J."/>
            <person name="Mondo S."/>
            <person name="Nolan M."/>
            <person name="Ohm R."/>
            <person name="Pangilinan J."/>
            <person name="Park H.-J."/>
            <person name="Ramirez L."/>
            <person name="Alfaro M."/>
            <person name="Sun H."/>
            <person name="Tritt A."/>
            <person name="Yoshinaga Y."/>
            <person name="Zwiers L.-H."/>
            <person name="Turgeon B."/>
            <person name="Goodwin S."/>
            <person name="Spatafora J."/>
            <person name="Crous P."/>
            <person name="Grigoriev I."/>
        </authorList>
    </citation>
    <scope>NUCLEOTIDE SEQUENCE</scope>
    <source>
        <strain evidence="2">CBS 121410</strain>
    </source>
</reference>
<evidence type="ECO:0000313" key="3">
    <source>
        <dbReference type="Proteomes" id="UP000799776"/>
    </source>
</evidence>
<protein>
    <submittedName>
        <fullName evidence="2">Uncharacterized protein</fullName>
    </submittedName>
</protein>